<dbReference type="AlphaFoldDB" id="D3AKW1"/>
<name>D3AKW1_9FIRM</name>
<evidence type="ECO:0000313" key="1">
    <source>
        <dbReference type="EMBL" id="EFC97550.1"/>
    </source>
</evidence>
<comment type="caution">
    <text evidence="1">The sequence shown here is derived from an EMBL/GenBank/DDBJ whole genome shotgun (WGS) entry which is preliminary data.</text>
</comment>
<reference evidence="1 2" key="1">
    <citation type="submission" date="2010-01" db="EMBL/GenBank/DDBJ databases">
        <authorList>
            <person name="Weinstock G."/>
            <person name="Sodergren E."/>
            <person name="Clifton S."/>
            <person name="Fulton L."/>
            <person name="Fulton B."/>
            <person name="Courtney L."/>
            <person name="Fronick C."/>
            <person name="Harrison M."/>
            <person name="Strong C."/>
            <person name="Farmer C."/>
            <person name="Delahaunty K."/>
            <person name="Markovic C."/>
            <person name="Hall O."/>
            <person name="Minx P."/>
            <person name="Tomlinson C."/>
            <person name="Mitreva M."/>
            <person name="Nelson J."/>
            <person name="Hou S."/>
            <person name="Wollam A."/>
            <person name="Pepin K.H."/>
            <person name="Johnson M."/>
            <person name="Bhonagiri V."/>
            <person name="Nash W.E."/>
            <person name="Warren W."/>
            <person name="Chinwalla A."/>
            <person name="Mardis E.R."/>
            <person name="Wilson R.K."/>
        </authorList>
    </citation>
    <scope>NUCLEOTIDE SEQUENCE [LARGE SCALE GENOMIC DNA]</scope>
    <source>
        <strain evidence="1 2">DSM 13479</strain>
    </source>
</reference>
<sequence length="48" mass="5542">MRTSYGDFFPSWEERSLSAENFLFPTKKKYAIIIHDNTKAENASITGE</sequence>
<organism evidence="1 2">
    <name type="scientific">Hungatella hathewayi DSM 13479</name>
    <dbReference type="NCBI Taxonomy" id="566550"/>
    <lineage>
        <taxon>Bacteria</taxon>
        <taxon>Bacillati</taxon>
        <taxon>Bacillota</taxon>
        <taxon>Clostridia</taxon>
        <taxon>Lachnospirales</taxon>
        <taxon>Lachnospiraceae</taxon>
        <taxon>Hungatella</taxon>
    </lineage>
</organism>
<evidence type="ECO:0000313" key="2">
    <source>
        <dbReference type="Proteomes" id="UP000004968"/>
    </source>
</evidence>
<proteinExistence type="predicted"/>
<dbReference type="EMBL" id="ACIO01000373">
    <property type="protein sequence ID" value="EFC97550.1"/>
    <property type="molecule type" value="Genomic_DNA"/>
</dbReference>
<dbReference type="HOGENOM" id="CLU_3153709_0_0_9"/>
<protein>
    <submittedName>
        <fullName evidence="1">Uncharacterized protein</fullName>
    </submittedName>
</protein>
<gene>
    <name evidence="1" type="ORF">CLOSTHATH_04255</name>
</gene>
<dbReference type="Proteomes" id="UP000004968">
    <property type="component" value="Unassembled WGS sequence"/>
</dbReference>
<accession>D3AKW1</accession>